<accession>A0A7X3S9Q3</accession>
<evidence type="ECO:0000256" key="1">
    <source>
        <dbReference type="ARBA" id="ARBA00008558"/>
    </source>
</evidence>
<dbReference type="InterPro" id="IPR008928">
    <property type="entry name" value="6-hairpin_glycosidase_sf"/>
</dbReference>
<evidence type="ECO:0000313" key="4">
    <source>
        <dbReference type="Proteomes" id="UP000433101"/>
    </source>
</evidence>
<protein>
    <submittedName>
        <fullName evidence="3">Mannose-6-phosphate isomerase</fullName>
    </submittedName>
</protein>
<keyword evidence="2 3" id="KW-0413">Isomerase</keyword>
<dbReference type="AlphaFoldDB" id="A0A7X3S9Q3"/>
<comment type="similarity">
    <text evidence="1">Belongs to the N-acylglucosamine 2-epimerase family.</text>
</comment>
<evidence type="ECO:0000256" key="2">
    <source>
        <dbReference type="ARBA" id="ARBA00023235"/>
    </source>
</evidence>
<dbReference type="InterPro" id="IPR010819">
    <property type="entry name" value="AGE/CE"/>
</dbReference>
<keyword evidence="4" id="KW-1185">Reference proteome</keyword>
<organism evidence="3 4">
    <name type="scientific">Stappia sediminis</name>
    <dbReference type="NCBI Taxonomy" id="2692190"/>
    <lineage>
        <taxon>Bacteria</taxon>
        <taxon>Pseudomonadati</taxon>
        <taxon>Pseudomonadota</taxon>
        <taxon>Alphaproteobacteria</taxon>
        <taxon>Hyphomicrobiales</taxon>
        <taxon>Stappiaceae</taxon>
        <taxon>Stappia</taxon>
    </lineage>
</organism>
<dbReference type="EMBL" id="WUMV01000009">
    <property type="protein sequence ID" value="MXN67171.1"/>
    <property type="molecule type" value="Genomic_DNA"/>
</dbReference>
<dbReference type="SUPFAM" id="SSF48208">
    <property type="entry name" value="Six-hairpin glycosidases"/>
    <property type="match status" value="1"/>
</dbReference>
<evidence type="ECO:0000313" key="3">
    <source>
        <dbReference type="EMBL" id="MXN67171.1"/>
    </source>
</evidence>
<dbReference type="Pfam" id="PF07221">
    <property type="entry name" value="GlcNAc_2-epim"/>
    <property type="match status" value="1"/>
</dbReference>
<comment type="caution">
    <text evidence="3">The sequence shown here is derived from an EMBL/GenBank/DDBJ whole genome shotgun (WGS) entry which is preliminary data.</text>
</comment>
<proteinExistence type="inferred from homology"/>
<reference evidence="3 4" key="1">
    <citation type="submission" date="2019-12" db="EMBL/GenBank/DDBJ databases">
        <authorList>
            <person name="Li M."/>
        </authorList>
    </citation>
    <scope>NUCLEOTIDE SEQUENCE [LARGE SCALE GENOMIC DNA]</scope>
    <source>
        <strain evidence="3 4">GBMRC 2046</strain>
    </source>
</reference>
<dbReference type="Gene3D" id="1.50.10.10">
    <property type="match status" value="1"/>
</dbReference>
<dbReference type="GO" id="GO:0005975">
    <property type="term" value="P:carbohydrate metabolic process"/>
    <property type="evidence" value="ECO:0007669"/>
    <property type="project" value="InterPro"/>
</dbReference>
<dbReference type="GO" id="GO:0016853">
    <property type="term" value="F:isomerase activity"/>
    <property type="evidence" value="ECO:0007669"/>
    <property type="project" value="UniProtKB-KW"/>
</dbReference>
<dbReference type="RefSeq" id="WP_160777403.1">
    <property type="nucleotide sequence ID" value="NZ_WUMV01000009.1"/>
</dbReference>
<dbReference type="PANTHER" id="PTHR15108">
    <property type="entry name" value="N-ACYLGLUCOSAMINE-2-EPIMERASE"/>
    <property type="match status" value="1"/>
</dbReference>
<dbReference type="Proteomes" id="UP000433101">
    <property type="component" value="Unassembled WGS sequence"/>
</dbReference>
<sequence length="397" mass="43863">MGEACEDEAQALRKAADRLAKWTCEEALPVWTEAGFDGKTARFLEALEPETGAPADRPIRARVPPRQIYSVIAGGSLGWSGNWWEVANSALDRYFADFFDAGPLAVKSVNASGEPVDDGIDIYDQAFALFALATAAEAIPSRRDEMSTRAAAVLQALRDGLSHPLAGFEEANPRVLPLRSNPHMHLFEAALAWEALEPEGPWRELADEIANLALLKFVAAETGALREFFDGDFNPAPGDDGRRVEPGHQFEWAWLLARWGRSRENEKALASSRRLFEIGERHGIDKKRGVCVMAIDDDFNVVDPVARLWGQTEWLKAALLLGEMSSGAERKRYLASAVRAVEALERFFDVPVRGLYRDRMLADGSFISEPAPASSLYHVVCAIVELCNYCKNPDACR</sequence>
<dbReference type="InterPro" id="IPR012341">
    <property type="entry name" value="6hp_glycosidase-like_sf"/>
</dbReference>
<gene>
    <name evidence="3" type="ORF">GR183_19860</name>
</gene>
<name>A0A7X3S9Q3_9HYPH</name>